<protein>
    <submittedName>
        <fullName evidence="2">Uncharacterized protein</fullName>
    </submittedName>
</protein>
<dbReference type="Proteomes" id="UP000010091">
    <property type="component" value="Chromosome 1"/>
</dbReference>
<feature type="region of interest" description="Disordered" evidence="1">
    <location>
        <begin position="236"/>
        <end position="259"/>
    </location>
</feature>
<dbReference type="AlphaFoldDB" id="J9VHT6"/>
<proteinExistence type="predicted"/>
<evidence type="ECO:0000256" key="1">
    <source>
        <dbReference type="SAM" id="MobiDB-lite"/>
    </source>
</evidence>
<feature type="compositionally biased region" description="Basic and acidic residues" evidence="1">
    <location>
        <begin position="10"/>
        <end position="19"/>
    </location>
</feature>
<feature type="compositionally biased region" description="Polar residues" evidence="1">
    <location>
        <begin position="555"/>
        <end position="574"/>
    </location>
</feature>
<keyword evidence="3" id="KW-1185">Reference proteome</keyword>
<dbReference type="PROSITE" id="PS00018">
    <property type="entry name" value="EF_HAND_1"/>
    <property type="match status" value="1"/>
</dbReference>
<dbReference type="OrthoDB" id="2576537at2759"/>
<dbReference type="GeneID" id="23884582"/>
<reference evidence="2 3" key="1">
    <citation type="journal article" date="2014" name="PLoS Genet.">
        <title>Analysis of the genome and transcriptome of Cryptococcus neoformans var. grubii reveals complex RNA expression and microevolution leading to virulence attenuation.</title>
        <authorList>
            <person name="Janbon G."/>
            <person name="Ormerod K.L."/>
            <person name="Paulet D."/>
            <person name="Byrnes E.J.III."/>
            <person name="Yadav V."/>
            <person name="Chatterjee G."/>
            <person name="Mullapudi N."/>
            <person name="Hon C.C."/>
            <person name="Billmyre R.B."/>
            <person name="Brunel F."/>
            <person name="Bahn Y.S."/>
            <person name="Chen W."/>
            <person name="Chen Y."/>
            <person name="Chow E.W."/>
            <person name="Coppee J.Y."/>
            <person name="Floyd-Averette A."/>
            <person name="Gaillardin C."/>
            <person name="Gerik K.J."/>
            <person name="Goldberg J."/>
            <person name="Gonzalez-Hilarion S."/>
            <person name="Gujja S."/>
            <person name="Hamlin J.L."/>
            <person name="Hsueh Y.P."/>
            <person name="Ianiri G."/>
            <person name="Jones S."/>
            <person name="Kodira C.D."/>
            <person name="Kozubowski L."/>
            <person name="Lam W."/>
            <person name="Marra M."/>
            <person name="Mesner L.D."/>
            <person name="Mieczkowski P.A."/>
            <person name="Moyrand F."/>
            <person name="Nielsen K."/>
            <person name="Proux C."/>
            <person name="Rossignol T."/>
            <person name="Schein J.E."/>
            <person name="Sun S."/>
            <person name="Wollschlaeger C."/>
            <person name="Wood I.A."/>
            <person name="Zeng Q."/>
            <person name="Neuveglise C."/>
            <person name="Newlon C.S."/>
            <person name="Perfect J.R."/>
            <person name="Lodge J.K."/>
            <person name="Idnurm A."/>
            <person name="Stajich J.E."/>
            <person name="Kronstad J.W."/>
            <person name="Sanyal K."/>
            <person name="Heitman J."/>
            <person name="Fraser J.A."/>
            <person name="Cuomo C.A."/>
            <person name="Dietrich F.S."/>
        </authorList>
    </citation>
    <scope>NUCLEOTIDE SEQUENCE [LARGE SCALE GENOMIC DNA]</scope>
    <source>
        <strain evidence="3">H99 / ATCC 208821 / CBS 10515 / FGSC 9487</strain>
    </source>
</reference>
<feature type="compositionally biased region" description="Low complexity" evidence="1">
    <location>
        <begin position="575"/>
        <end position="623"/>
    </location>
</feature>
<organism evidence="2 3">
    <name type="scientific">Cryptococcus neoformans (strain H99 / ATCC 208821 / CBS 10515 / FGSC 9487)</name>
    <name type="common">Cryptococcus neoformans var. grubii serotype A</name>
    <dbReference type="NCBI Taxonomy" id="235443"/>
    <lineage>
        <taxon>Eukaryota</taxon>
        <taxon>Fungi</taxon>
        <taxon>Dikarya</taxon>
        <taxon>Basidiomycota</taxon>
        <taxon>Agaricomycotina</taxon>
        <taxon>Tremellomycetes</taxon>
        <taxon>Tremellales</taxon>
        <taxon>Cryptococcaceae</taxon>
        <taxon>Cryptococcus</taxon>
        <taxon>Cryptococcus neoformans species complex</taxon>
    </lineage>
</organism>
<feature type="region of interest" description="Disordered" evidence="1">
    <location>
        <begin position="1"/>
        <end position="38"/>
    </location>
</feature>
<dbReference type="InterPro" id="IPR018247">
    <property type="entry name" value="EF_Hand_1_Ca_BS"/>
</dbReference>
<dbReference type="VEuPathDB" id="FungiDB:CNAG_00805"/>
<feature type="region of interest" description="Disordered" evidence="1">
    <location>
        <begin position="396"/>
        <end position="422"/>
    </location>
</feature>
<sequence length="741" mass="75549">MSSSGVKKRPSSEMEDRNPKRAKHAEAGAGDDDAGVAGEPDLLKSVEKLYSQVVVQAALIFQYMDYSRRIGLKNTKVPVQLQQQLELSWRAYESLRTQIHWDDSKGDRPKALSSTPPLPLPRSVTLATSIPTPAIPPLPAKSSSPASAAATSSLQASKISAQAPLPIPAHLGDAARLQNGPEKTHGPQAQTHAQMGGFSSPIPLGAASSLAFEGQALQEAPVVPPPTLPAATLSSTAIPADGPTVTGGGGAGTDTGTDAGAGAVDFSSLGFNELNQLINGDPTPFGIHLDGTANTSTQINNQSQPQQGRGLGLGLGQVQGQVQAQEKAQGQEGSAQKHADVIDLTTDDDAAGISKPQSQSQLATQTPNQNQNQAEPEPSSLADDVLASLGFSTDLNLTINQDQPPSLPAFTNSQAQNAADGGKATGTLDFGLNTEHDFSALAGLFQGASGTGTPGAGTGAGVGIGLAEGDSNPVSNAATAGAEDTRPVTDVINPGTGTEVGTNTNANANTGATTELGQQGPAKQETLDELFAAADDIISTMRPEDDIPKPESESAPGTTTQIESQAKSQAKPQTQLSNKNQNQIQSQSQNQNQNQNLNKNKNKNQTPTSTSTSTSTSASIPTTDPAQNFMLGNIGNIGGMDSMGNLSNNLGGMDNIGGIGNSMDSLGGGGGLDNLDLNLGSMGGMSGMDNFAGMGGMDSNGFGDLGGIDMSDFNFGDAGGDGNGGGAIDTEEFDRLMAEFG</sequence>
<dbReference type="RefSeq" id="XP_012046973.1">
    <property type="nucleotide sequence ID" value="XM_012191583.1"/>
</dbReference>
<gene>
    <name evidence="2" type="ORF">CNAG_00805</name>
</gene>
<feature type="region of interest" description="Disordered" evidence="1">
    <location>
        <begin position="289"/>
        <end position="380"/>
    </location>
</feature>
<feature type="compositionally biased region" description="Polar residues" evidence="1">
    <location>
        <begin position="292"/>
        <end position="301"/>
    </location>
</feature>
<dbReference type="EMBL" id="CP003820">
    <property type="protein sequence ID" value="AFR92936.1"/>
    <property type="molecule type" value="Genomic_DNA"/>
</dbReference>
<feature type="compositionally biased region" description="Low complexity" evidence="1">
    <location>
        <begin position="318"/>
        <end position="334"/>
    </location>
</feature>
<feature type="compositionally biased region" description="Low complexity" evidence="1">
    <location>
        <begin position="363"/>
        <end position="378"/>
    </location>
</feature>
<feature type="region of interest" description="Disordered" evidence="1">
    <location>
        <begin position="477"/>
        <end position="522"/>
    </location>
</feature>
<feature type="region of interest" description="Disordered" evidence="1">
    <location>
        <begin position="541"/>
        <end position="629"/>
    </location>
</feature>
<dbReference type="KEGG" id="cng:CNAG_00805"/>
<feature type="region of interest" description="Disordered" evidence="1">
    <location>
        <begin position="100"/>
        <end position="124"/>
    </location>
</feature>
<evidence type="ECO:0000313" key="2">
    <source>
        <dbReference type="EMBL" id="AFR92936.1"/>
    </source>
</evidence>
<accession>J9VHT6</accession>
<feature type="compositionally biased region" description="Polar residues" evidence="1">
    <location>
        <begin position="396"/>
        <end position="417"/>
    </location>
</feature>
<evidence type="ECO:0000313" key="3">
    <source>
        <dbReference type="Proteomes" id="UP000010091"/>
    </source>
</evidence>
<feature type="compositionally biased region" description="Basic and acidic residues" evidence="1">
    <location>
        <begin position="542"/>
        <end position="552"/>
    </location>
</feature>
<feature type="region of interest" description="Disordered" evidence="1">
    <location>
        <begin position="176"/>
        <end position="200"/>
    </location>
</feature>
<feature type="compositionally biased region" description="Low complexity" evidence="1">
    <location>
        <begin position="495"/>
        <end position="514"/>
    </location>
</feature>
<feature type="compositionally biased region" description="Basic and acidic residues" evidence="1">
    <location>
        <begin position="100"/>
        <end position="110"/>
    </location>
</feature>
<name>J9VHT6_CRYN9</name>
<dbReference type="HOGENOM" id="CLU_023044_0_0_1"/>